<dbReference type="AlphaFoldDB" id="A0A316U5Y7"/>
<feature type="domain" description="TFIIF beta subunit HTH" evidence="11">
    <location>
        <begin position="317"/>
        <end position="380"/>
    </location>
</feature>
<feature type="compositionally biased region" description="Acidic residues" evidence="10">
    <location>
        <begin position="411"/>
        <end position="422"/>
    </location>
</feature>
<feature type="compositionally biased region" description="Acidic residues" evidence="10">
    <location>
        <begin position="153"/>
        <end position="164"/>
    </location>
</feature>
<accession>A0A316U5Y7</accession>
<dbReference type="InterPro" id="IPR036388">
    <property type="entry name" value="WH-like_DNA-bd_sf"/>
</dbReference>
<proteinExistence type="inferred from homology"/>
<reference evidence="13 14" key="1">
    <citation type="journal article" date="2018" name="Mol. Biol. Evol.">
        <title>Broad Genomic Sampling Reveals a Smut Pathogenic Ancestry of the Fungal Clade Ustilaginomycotina.</title>
        <authorList>
            <person name="Kijpornyongpan T."/>
            <person name="Mondo S.J."/>
            <person name="Barry K."/>
            <person name="Sandor L."/>
            <person name="Lee J."/>
            <person name="Lipzen A."/>
            <person name="Pangilinan J."/>
            <person name="LaButti K."/>
            <person name="Hainaut M."/>
            <person name="Henrissat B."/>
            <person name="Grigoriev I.V."/>
            <person name="Spatafora J.W."/>
            <person name="Aime M.C."/>
        </authorList>
    </citation>
    <scope>NUCLEOTIDE SEQUENCE [LARGE SCALE GENOMIC DNA]</scope>
    <source>
        <strain evidence="13 14">MCA 4718</strain>
    </source>
</reference>
<feature type="region of interest" description="Disordered" evidence="10">
    <location>
        <begin position="1"/>
        <end position="50"/>
    </location>
</feature>
<dbReference type="EMBL" id="KZ819327">
    <property type="protein sequence ID" value="PWN20677.1"/>
    <property type="molecule type" value="Genomic_DNA"/>
</dbReference>
<evidence type="ECO:0000313" key="14">
    <source>
        <dbReference type="Proteomes" id="UP000245942"/>
    </source>
</evidence>
<gene>
    <name evidence="13" type="ORF">BCV69DRAFT_277372</name>
</gene>
<dbReference type="STRING" id="1684307.A0A316U5Y7"/>
<dbReference type="GO" id="GO:0005674">
    <property type="term" value="C:transcription factor TFIIF complex"/>
    <property type="evidence" value="ECO:0007669"/>
    <property type="project" value="InterPro"/>
</dbReference>
<feature type="region of interest" description="Disordered" evidence="10">
    <location>
        <begin position="150"/>
        <end position="174"/>
    </location>
</feature>
<evidence type="ECO:0000256" key="3">
    <source>
        <dbReference type="ARBA" id="ARBA00021453"/>
    </source>
</evidence>
<dbReference type="PANTHER" id="PTHR10445">
    <property type="entry name" value="GENERAL TRANSCRIPTION FACTOR IIF SUBUNIT 2"/>
    <property type="match status" value="1"/>
</dbReference>
<dbReference type="Pfam" id="PF02270">
    <property type="entry name" value="TFIIF_beta"/>
    <property type="match status" value="1"/>
</dbReference>
<keyword evidence="14" id="KW-1185">Reference proteome</keyword>
<feature type="compositionally biased region" description="Basic and acidic residues" evidence="10">
    <location>
        <begin position="382"/>
        <end position="394"/>
    </location>
</feature>
<sequence>MSRVNSSSSMKNGVPSAAASSSNTRSAPPADYLDQQRERSPEPDEDFRMEEQETAWLVKVPRFLYDGWSNLTQDDLNLGKVRVYDADSKGHQRIELILPSAPEAPIPLPEYDPASAGRDVKRIPRNYDLKLTSEAQQTAKKNIFAFREKHEGDDEEELDDDEDISSASVSSRPSWRRKRAKITTAFAGKITNEAAVKPILASMSEASSRGVSPSILASSAATGAGATDSKTGLGLSGTPSNRAASFTPEYREILRRRKLESTKPKRTVKMLDDADDGAHNMLMAGLGQGHMKNKSASSFIVQNPKPTASSAQKEKFTRLPKNELLDFLFNCYERYTYWTIKALRDETHQPESYLRETLSSIADQHKRGPYMGQWSLKNEYVQQRKQEEEQRAREGLASGGGLGNVVKAEGEGEDDEEMEDVI</sequence>
<dbReference type="GO" id="GO:0006367">
    <property type="term" value="P:transcription initiation at RNA polymerase II promoter"/>
    <property type="evidence" value="ECO:0007669"/>
    <property type="project" value="InterPro"/>
</dbReference>
<feature type="domain" description="TFIIF beta subunit N-terminal" evidence="12">
    <location>
        <begin position="53"/>
        <end position="199"/>
    </location>
</feature>
<dbReference type="GeneID" id="37012884"/>
<comment type="subcellular location">
    <subcellularLocation>
        <location evidence="1">Nucleus</location>
    </subcellularLocation>
</comment>
<feature type="compositionally biased region" description="Polar residues" evidence="10">
    <location>
        <begin position="1"/>
        <end position="11"/>
    </location>
</feature>
<evidence type="ECO:0000256" key="6">
    <source>
        <dbReference type="ARBA" id="ARBA00023163"/>
    </source>
</evidence>
<evidence type="ECO:0000256" key="5">
    <source>
        <dbReference type="ARBA" id="ARBA00023125"/>
    </source>
</evidence>
<feature type="compositionally biased region" description="Low complexity" evidence="10">
    <location>
        <begin position="15"/>
        <end position="30"/>
    </location>
</feature>
<dbReference type="FunFam" id="1.10.10.10:FF:000035">
    <property type="entry name" value="General transcription factor IIF subunit 2"/>
    <property type="match status" value="1"/>
</dbReference>
<keyword evidence="7" id="KW-0539">Nucleus</keyword>
<protein>
    <recommendedName>
        <fullName evidence="3">Transcription initiation factor IIF subunit beta</fullName>
    </recommendedName>
    <alternativeName>
        <fullName evidence="9">TFIIF medium subunit</fullName>
    </alternativeName>
    <alternativeName>
        <fullName evidence="8">TFIIF-beta</fullName>
    </alternativeName>
</protein>
<dbReference type="InterPro" id="IPR040450">
    <property type="entry name" value="TFIIF_beta_HTH"/>
</dbReference>
<dbReference type="Pfam" id="PF17683">
    <property type="entry name" value="TFIIF_beta_N"/>
    <property type="match status" value="1"/>
</dbReference>
<evidence type="ECO:0000256" key="10">
    <source>
        <dbReference type="SAM" id="MobiDB-lite"/>
    </source>
</evidence>
<name>A0A316U5Y7_9BASI</name>
<dbReference type="PANTHER" id="PTHR10445:SF0">
    <property type="entry name" value="GENERAL TRANSCRIPTION FACTOR IIF SUBUNIT 2"/>
    <property type="match status" value="1"/>
</dbReference>
<evidence type="ECO:0000256" key="8">
    <source>
        <dbReference type="ARBA" id="ARBA00081473"/>
    </source>
</evidence>
<comment type="similarity">
    <text evidence="2">Belongs to the TFIIF beta subunit family.</text>
</comment>
<keyword evidence="5" id="KW-0238">DNA-binding</keyword>
<evidence type="ECO:0000256" key="9">
    <source>
        <dbReference type="ARBA" id="ARBA00081863"/>
    </source>
</evidence>
<dbReference type="InterPro" id="IPR036390">
    <property type="entry name" value="WH_DNA-bd_sf"/>
</dbReference>
<evidence type="ECO:0000313" key="13">
    <source>
        <dbReference type="EMBL" id="PWN20677.1"/>
    </source>
</evidence>
<feature type="region of interest" description="Disordered" evidence="10">
    <location>
        <begin position="382"/>
        <end position="422"/>
    </location>
</feature>
<dbReference type="SUPFAM" id="SSF46785">
    <property type="entry name" value="Winged helix' DNA-binding domain"/>
    <property type="match status" value="1"/>
</dbReference>
<feature type="compositionally biased region" description="Low complexity" evidence="10">
    <location>
        <begin position="223"/>
        <end position="232"/>
    </location>
</feature>
<dbReference type="SUPFAM" id="SSF50916">
    <property type="entry name" value="Rap30/74 interaction domains"/>
    <property type="match status" value="1"/>
</dbReference>
<evidence type="ECO:0000256" key="2">
    <source>
        <dbReference type="ARBA" id="ARBA00009543"/>
    </source>
</evidence>
<dbReference type="Gene3D" id="1.10.10.10">
    <property type="entry name" value="Winged helix-like DNA-binding domain superfamily/Winged helix DNA-binding domain"/>
    <property type="match status" value="1"/>
</dbReference>
<evidence type="ECO:0000256" key="4">
    <source>
        <dbReference type="ARBA" id="ARBA00023015"/>
    </source>
</evidence>
<dbReference type="RefSeq" id="XP_025347837.1">
    <property type="nucleotide sequence ID" value="XM_025491150.1"/>
</dbReference>
<dbReference type="OrthoDB" id="449280at2759"/>
<keyword evidence="4" id="KW-0805">Transcription regulation</keyword>
<dbReference type="Proteomes" id="UP000245942">
    <property type="component" value="Unassembled WGS sequence"/>
</dbReference>
<evidence type="ECO:0000259" key="12">
    <source>
        <dbReference type="Pfam" id="PF17683"/>
    </source>
</evidence>
<evidence type="ECO:0000256" key="1">
    <source>
        <dbReference type="ARBA" id="ARBA00004123"/>
    </source>
</evidence>
<dbReference type="InterPro" id="IPR003196">
    <property type="entry name" value="TFIIF_beta"/>
</dbReference>
<dbReference type="InterPro" id="IPR040504">
    <property type="entry name" value="TFIIF_beta_N"/>
</dbReference>
<keyword evidence="6" id="KW-0804">Transcription</keyword>
<dbReference type="InterPro" id="IPR011039">
    <property type="entry name" value="TFIIF_interaction"/>
</dbReference>
<dbReference type="CDD" id="cd07980">
    <property type="entry name" value="TFIIF_beta"/>
    <property type="match status" value="1"/>
</dbReference>
<organism evidence="13 14">
    <name type="scientific">Pseudomicrostroma glucosiphilum</name>
    <dbReference type="NCBI Taxonomy" id="1684307"/>
    <lineage>
        <taxon>Eukaryota</taxon>
        <taxon>Fungi</taxon>
        <taxon>Dikarya</taxon>
        <taxon>Basidiomycota</taxon>
        <taxon>Ustilaginomycotina</taxon>
        <taxon>Exobasidiomycetes</taxon>
        <taxon>Microstromatales</taxon>
        <taxon>Microstromatales incertae sedis</taxon>
        <taxon>Pseudomicrostroma</taxon>
    </lineage>
</organism>
<dbReference type="GO" id="GO:0003677">
    <property type="term" value="F:DNA binding"/>
    <property type="evidence" value="ECO:0007669"/>
    <property type="project" value="UniProtKB-KW"/>
</dbReference>
<feature type="region of interest" description="Disordered" evidence="10">
    <location>
        <begin position="223"/>
        <end position="243"/>
    </location>
</feature>
<evidence type="ECO:0000256" key="7">
    <source>
        <dbReference type="ARBA" id="ARBA00023242"/>
    </source>
</evidence>
<evidence type="ECO:0000259" key="11">
    <source>
        <dbReference type="Pfam" id="PF02270"/>
    </source>
</evidence>